<keyword evidence="5" id="KW-1185">Reference proteome</keyword>
<keyword evidence="3" id="KW-0472">Membrane</keyword>
<sequence>MSENFEVSEKEPFLEANTSGPRRSKIKRHWVFPTIVNIVVCLAYTVAYHSLYQRHQQVTTSLHGKTQLHFPSYHRQVTDLLEINDLKILSIPKAYDDFEKSPFAGPPSQSLDAAWHDLLKHTTIRVTKEELQTSNQTSIELPEGGGYMAWLGVFHELHCIWIYRDHYHPNLNADDVEEWSIHADHCMDILRSAAICHADTTLTTFGWANKTKPMLNTRPIDHKCIDWEALMDSVESRIVPPDEMTALRNPLLE</sequence>
<dbReference type="PANTHER" id="PTHR33365:SF12">
    <property type="entry name" value="TAT PATHWAY SIGNAL SEQUENCE"/>
    <property type="match status" value="1"/>
</dbReference>
<name>A0A2V1EC71_9PLEO</name>
<evidence type="ECO:0000256" key="2">
    <source>
        <dbReference type="SAM" id="MobiDB-lite"/>
    </source>
</evidence>
<dbReference type="AlphaFoldDB" id="A0A2V1EC71"/>
<protein>
    <recommendedName>
        <fullName evidence="6">Tat pathway signal sequence</fullName>
    </recommendedName>
</protein>
<dbReference type="Pfam" id="PF11807">
    <property type="entry name" value="UstYa"/>
    <property type="match status" value="1"/>
</dbReference>
<reference evidence="4 5" key="1">
    <citation type="journal article" date="2018" name="Sci. Rep.">
        <title>Comparative genomics provides insights into the lifestyle and reveals functional heterogeneity of dark septate endophytic fungi.</title>
        <authorList>
            <person name="Knapp D.G."/>
            <person name="Nemeth J.B."/>
            <person name="Barry K."/>
            <person name="Hainaut M."/>
            <person name="Henrissat B."/>
            <person name="Johnson J."/>
            <person name="Kuo A."/>
            <person name="Lim J.H.P."/>
            <person name="Lipzen A."/>
            <person name="Nolan M."/>
            <person name="Ohm R.A."/>
            <person name="Tamas L."/>
            <person name="Grigoriev I.V."/>
            <person name="Spatafora J.W."/>
            <person name="Nagy L.G."/>
            <person name="Kovacs G.M."/>
        </authorList>
    </citation>
    <scope>NUCLEOTIDE SEQUENCE [LARGE SCALE GENOMIC DNA]</scope>
    <source>
        <strain evidence="4 5">DSE2036</strain>
    </source>
</reference>
<dbReference type="InterPro" id="IPR021765">
    <property type="entry name" value="UstYa-like"/>
</dbReference>
<feature type="region of interest" description="Disordered" evidence="2">
    <location>
        <begin position="1"/>
        <end position="20"/>
    </location>
</feature>
<keyword evidence="3" id="KW-1133">Transmembrane helix</keyword>
<accession>A0A2V1EC71</accession>
<gene>
    <name evidence="4" type="ORF">DM02DRAFT_621665</name>
</gene>
<organism evidence="4 5">
    <name type="scientific">Periconia macrospinosa</name>
    <dbReference type="NCBI Taxonomy" id="97972"/>
    <lineage>
        <taxon>Eukaryota</taxon>
        <taxon>Fungi</taxon>
        <taxon>Dikarya</taxon>
        <taxon>Ascomycota</taxon>
        <taxon>Pezizomycotina</taxon>
        <taxon>Dothideomycetes</taxon>
        <taxon>Pleosporomycetidae</taxon>
        <taxon>Pleosporales</taxon>
        <taxon>Massarineae</taxon>
        <taxon>Periconiaceae</taxon>
        <taxon>Periconia</taxon>
    </lineage>
</organism>
<proteinExistence type="inferred from homology"/>
<evidence type="ECO:0000313" key="4">
    <source>
        <dbReference type="EMBL" id="PVI08123.1"/>
    </source>
</evidence>
<feature type="transmembrane region" description="Helical" evidence="3">
    <location>
        <begin position="30"/>
        <end position="51"/>
    </location>
</feature>
<dbReference type="EMBL" id="KZ805301">
    <property type="protein sequence ID" value="PVI08123.1"/>
    <property type="molecule type" value="Genomic_DNA"/>
</dbReference>
<dbReference type="PANTHER" id="PTHR33365">
    <property type="entry name" value="YALI0B05434P"/>
    <property type="match status" value="1"/>
</dbReference>
<evidence type="ECO:0000256" key="1">
    <source>
        <dbReference type="ARBA" id="ARBA00035112"/>
    </source>
</evidence>
<dbReference type="Proteomes" id="UP000244855">
    <property type="component" value="Unassembled WGS sequence"/>
</dbReference>
<keyword evidence="3" id="KW-0812">Transmembrane</keyword>
<dbReference type="GO" id="GO:0043386">
    <property type="term" value="P:mycotoxin biosynthetic process"/>
    <property type="evidence" value="ECO:0007669"/>
    <property type="project" value="InterPro"/>
</dbReference>
<comment type="similarity">
    <text evidence="1">Belongs to the ustYa family.</text>
</comment>
<evidence type="ECO:0000256" key="3">
    <source>
        <dbReference type="SAM" id="Phobius"/>
    </source>
</evidence>
<dbReference type="OrthoDB" id="3687641at2759"/>
<evidence type="ECO:0008006" key="6">
    <source>
        <dbReference type="Google" id="ProtNLM"/>
    </source>
</evidence>
<evidence type="ECO:0000313" key="5">
    <source>
        <dbReference type="Proteomes" id="UP000244855"/>
    </source>
</evidence>